<dbReference type="OrthoDB" id="3222at2759"/>
<evidence type="ECO:0000313" key="9">
    <source>
        <dbReference type="EnsemblMetazoa" id="LLOJ009245-PA"/>
    </source>
</evidence>
<feature type="transmembrane region" description="Helical" evidence="7">
    <location>
        <begin position="165"/>
        <end position="183"/>
    </location>
</feature>
<reference evidence="10" key="1">
    <citation type="submission" date="2012-05" db="EMBL/GenBank/DDBJ databases">
        <title>Whole Genome Assembly of Lutzomyia longipalpis.</title>
        <authorList>
            <person name="Richards S."/>
            <person name="Qu C."/>
            <person name="Dillon R."/>
            <person name="Worley K."/>
            <person name="Scherer S."/>
            <person name="Batterton M."/>
            <person name="Taylor A."/>
            <person name="Hawes A."/>
            <person name="Hernandez B."/>
            <person name="Kovar C."/>
            <person name="Mandapat C."/>
            <person name="Pham C."/>
            <person name="Qu C."/>
            <person name="Jing C."/>
            <person name="Bess C."/>
            <person name="Bandaranaike D."/>
            <person name="Ngo D."/>
            <person name="Ongeri F."/>
            <person name="Arias F."/>
            <person name="Lara F."/>
            <person name="Weissenberger G."/>
            <person name="Kamau G."/>
            <person name="Han H."/>
            <person name="Shen H."/>
            <person name="Dinh H."/>
            <person name="Khalil I."/>
            <person name="Jones J."/>
            <person name="Shafer J."/>
            <person name="Jayaseelan J."/>
            <person name="Quiroz J."/>
            <person name="Blankenburg K."/>
            <person name="Nguyen L."/>
            <person name="Jackson L."/>
            <person name="Francisco L."/>
            <person name="Tang L.-Y."/>
            <person name="Pu L.-L."/>
            <person name="Perales L."/>
            <person name="Lorensuhewa L."/>
            <person name="Munidasa M."/>
            <person name="Coyle M."/>
            <person name="Taylor M."/>
            <person name="Puazo M."/>
            <person name="Firestine M."/>
            <person name="Scheel M."/>
            <person name="Javaid M."/>
            <person name="Wang M."/>
            <person name="Li M."/>
            <person name="Tabassum N."/>
            <person name="Saada N."/>
            <person name="Osuji N."/>
            <person name="Aqrawi P."/>
            <person name="Fu Q."/>
            <person name="Thornton R."/>
            <person name="Raj R."/>
            <person name="Goodspeed R."/>
            <person name="Mata R."/>
            <person name="Najjar R."/>
            <person name="Gubbala S."/>
            <person name="Lee S."/>
            <person name="Denson S."/>
            <person name="Patil S."/>
            <person name="Macmil S."/>
            <person name="Qi S."/>
            <person name="Matskevitch T."/>
            <person name="Palculict T."/>
            <person name="Mathew T."/>
            <person name="Vee V."/>
            <person name="Velamala V."/>
            <person name="Korchina V."/>
            <person name="Cai W."/>
            <person name="Liu W."/>
            <person name="Dai W."/>
            <person name="Zou X."/>
            <person name="Zhu Y."/>
            <person name="Zhang Y."/>
            <person name="Wu Y.-Q."/>
            <person name="Xin Y."/>
            <person name="Nazarath L."/>
            <person name="Kovar C."/>
            <person name="Han Y."/>
            <person name="Muzny D."/>
            <person name="Gibbs R."/>
        </authorList>
    </citation>
    <scope>NUCLEOTIDE SEQUENCE [LARGE SCALE GENOMIC DNA]</scope>
    <source>
        <strain evidence="10">Jacobina</strain>
    </source>
</reference>
<dbReference type="Proteomes" id="UP000092461">
    <property type="component" value="Unassembled WGS sequence"/>
</dbReference>
<evidence type="ECO:0000256" key="4">
    <source>
        <dbReference type="ARBA" id="ARBA00022989"/>
    </source>
</evidence>
<dbReference type="InterPro" id="IPR034294">
    <property type="entry name" value="Aquaporin_transptr"/>
</dbReference>
<dbReference type="GO" id="GO:0005886">
    <property type="term" value="C:plasma membrane"/>
    <property type="evidence" value="ECO:0007669"/>
    <property type="project" value="TreeGrafter"/>
</dbReference>
<name>A0A1B0CW61_LUTLO</name>
<organism evidence="9 10">
    <name type="scientific">Lutzomyia longipalpis</name>
    <name type="common">Sand fly</name>
    <dbReference type="NCBI Taxonomy" id="7200"/>
    <lineage>
        <taxon>Eukaryota</taxon>
        <taxon>Metazoa</taxon>
        <taxon>Ecdysozoa</taxon>
        <taxon>Arthropoda</taxon>
        <taxon>Hexapoda</taxon>
        <taxon>Insecta</taxon>
        <taxon>Pterygota</taxon>
        <taxon>Neoptera</taxon>
        <taxon>Endopterygota</taxon>
        <taxon>Diptera</taxon>
        <taxon>Nematocera</taxon>
        <taxon>Psychodoidea</taxon>
        <taxon>Psychodidae</taxon>
        <taxon>Lutzomyia</taxon>
        <taxon>Lutzomyia</taxon>
    </lineage>
</organism>
<sequence length="262" mass="27758">MPGVFKYKLGINEFSSNGSNLLKSLLAEFIGVFLLNLFGIFSCLHGTATMISFTFGLVVFMVVSSLGHVSGGHINPAVTAGLLSVGKISFARAILYVISQCAGAVAGTACLKALVPEAQQGGLGITKVAENVLPMQGLGLEFFLGFVLVLTVFGVVDDNKPDSKYLAPLAIGMTVTFGHLAGIKYTGASMNPARTFGSAVISGIWENHWIYWVGPILGGVAAALLYVQAFIAPEPEVDLAERYRTHADEKEMARLDGKRDLA</sequence>
<dbReference type="EMBL" id="GITU01000787">
    <property type="protein sequence ID" value="MBC1169490.1"/>
    <property type="molecule type" value="Transcribed_RNA"/>
</dbReference>
<evidence type="ECO:0000256" key="7">
    <source>
        <dbReference type="SAM" id="Phobius"/>
    </source>
</evidence>
<dbReference type="EMBL" id="AJWK01031825">
    <property type="status" value="NOT_ANNOTATED_CDS"/>
    <property type="molecule type" value="Genomic_DNA"/>
</dbReference>
<dbReference type="EMBL" id="AJWK01031823">
    <property type="status" value="NOT_ANNOTATED_CDS"/>
    <property type="molecule type" value="Genomic_DNA"/>
</dbReference>
<evidence type="ECO:0000256" key="1">
    <source>
        <dbReference type="ARBA" id="ARBA00004141"/>
    </source>
</evidence>
<dbReference type="CDD" id="cd00333">
    <property type="entry name" value="MIP"/>
    <property type="match status" value="1"/>
</dbReference>
<dbReference type="CTD" id="36237"/>
<dbReference type="PRINTS" id="PR00783">
    <property type="entry name" value="MINTRINSICP"/>
</dbReference>
<proteinExistence type="inferred from homology"/>
<feature type="transmembrane region" description="Helical" evidence="7">
    <location>
        <begin position="47"/>
        <end position="69"/>
    </location>
</feature>
<dbReference type="KEGG" id="lll:129786377"/>
<dbReference type="PANTHER" id="PTHR19139:SF199">
    <property type="entry name" value="MIP17260P"/>
    <property type="match status" value="1"/>
</dbReference>
<reference evidence="9" key="3">
    <citation type="submission" date="2020-05" db="UniProtKB">
        <authorList>
            <consortium name="EnsemblMetazoa"/>
        </authorList>
    </citation>
    <scope>IDENTIFICATION</scope>
    <source>
        <strain evidence="9">Jacobina</strain>
    </source>
</reference>
<dbReference type="GO" id="GO:0015267">
    <property type="term" value="F:channel activity"/>
    <property type="evidence" value="ECO:0007669"/>
    <property type="project" value="InterPro"/>
</dbReference>
<dbReference type="SUPFAM" id="SSF81338">
    <property type="entry name" value="Aquaporin-like"/>
    <property type="match status" value="1"/>
</dbReference>
<keyword evidence="6" id="KW-0813">Transport</keyword>
<reference evidence="8" key="2">
    <citation type="journal article" date="2020" name="BMC">
        <title>Leishmania infection induces a limited differential gene expression in the sand fly midgut.</title>
        <authorList>
            <person name="Coutinho-Abreu I.V."/>
            <person name="Serafim T.D."/>
            <person name="Meneses C."/>
            <person name="Kamhawi S."/>
            <person name="Oliveira F."/>
            <person name="Valenzuela J.G."/>
        </authorList>
    </citation>
    <scope>NUCLEOTIDE SEQUENCE</scope>
    <source>
        <strain evidence="8">Jacobina</strain>
        <tissue evidence="8">Midgut</tissue>
    </source>
</reference>
<dbReference type="GeneID" id="129786377"/>
<dbReference type="NCBIfam" id="TIGR00861">
    <property type="entry name" value="MIP"/>
    <property type="match status" value="1"/>
</dbReference>
<dbReference type="InterPro" id="IPR000425">
    <property type="entry name" value="MIP"/>
</dbReference>
<evidence type="ECO:0000256" key="5">
    <source>
        <dbReference type="ARBA" id="ARBA00023136"/>
    </source>
</evidence>
<comment type="similarity">
    <text evidence="2 6">Belongs to the MIP/aquaporin (TC 1.A.8) family.</text>
</comment>
<feature type="transmembrane region" description="Helical" evidence="7">
    <location>
        <begin position="209"/>
        <end position="232"/>
    </location>
</feature>
<keyword evidence="10" id="KW-1185">Reference proteome</keyword>
<keyword evidence="4 7" id="KW-1133">Transmembrane helix</keyword>
<dbReference type="AlphaFoldDB" id="A0A1B0CW61"/>
<dbReference type="EMBL" id="AJWK01031824">
    <property type="status" value="NOT_ANNOTATED_CDS"/>
    <property type="molecule type" value="Genomic_DNA"/>
</dbReference>
<feature type="transmembrane region" description="Helical" evidence="7">
    <location>
        <begin position="90"/>
        <end position="115"/>
    </location>
</feature>
<dbReference type="EnsemblMetazoa" id="LLOJ009245-RA">
    <property type="protein sequence ID" value="LLOJ009245-PA"/>
    <property type="gene ID" value="LLOJ009245"/>
</dbReference>
<accession>A0A1B0CW61</accession>
<evidence type="ECO:0000256" key="2">
    <source>
        <dbReference type="ARBA" id="ARBA00006175"/>
    </source>
</evidence>
<dbReference type="RefSeq" id="XP_055677332.1">
    <property type="nucleotide sequence ID" value="XM_055821357.1"/>
</dbReference>
<dbReference type="VEuPathDB" id="VectorBase:LLONM1_005804"/>
<dbReference type="VEuPathDB" id="VectorBase:LLOJ009245"/>
<evidence type="ECO:0000256" key="3">
    <source>
        <dbReference type="ARBA" id="ARBA00022692"/>
    </source>
</evidence>
<keyword evidence="5 7" id="KW-0472">Membrane</keyword>
<comment type="subcellular location">
    <subcellularLocation>
        <location evidence="1">Membrane</location>
        <topology evidence="1">Multi-pass membrane protein</topology>
    </subcellularLocation>
</comment>
<dbReference type="PANTHER" id="PTHR19139">
    <property type="entry name" value="AQUAPORIN TRANSPORTER"/>
    <property type="match status" value="1"/>
</dbReference>
<evidence type="ECO:0000313" key="10">
    <source>
        <dbReference type="Proteomes" id="UP000092461"/>
    </source>
</evidence>
<dbReference type="Gene3D" id="1.20.1080.10">
    <property type="entry name" value="Glycerol uptake facilitator protein"/>
    <property type="match status" value="1"/>
</dbReference>
<evidence type="ECO:0000256" key="6">
    <source>
        <dbReference type="RuleBase" id="RU000477"/>
    </source>
</evidence>
<dbReference type="Pfam" id="PF00230">
    <property type="entry name" value="MIP"/>
    <property type="match status" value="1"/>
</dbReference>
<feature type="transmembrane region" description="Helical" evidence="7">
    <location>
        <begin position="21"/>
        <end position="41"/>
    </location>
</feature>
<dbReference type="FunFam" id="1.20.1080.10:FF:000023">
    <property type="entry name" value="Prip, isoform A"/>
    <property type="match status" value="1"/>
</dbReference>
<feature type="transmembrane region" description="Helical" evidence="7">
    <location>
        <begin position="135"/>
        <end position="156"/>
    </location>
</feature>
<evidence type="ECO:0000313" key="8">
    <source>
        <dbReference type="EMBL" id="MBC1169490.1"/>
    </source>
</evidence>
<keyword evidence="3 6" id="KW-0812">Transmembrane</keyword>
<dbReference type="InterPro" id="IPR023271">
    <property type="entry name" value="Aquaporin-like"/>
</dbReference>
<protein>
    <submittedName>
        <fullName evidence="8">Putative aquaporin aqpcic isoform x2</fullName>
    </submittedName>
</protein>